<protein>
    <submittedName>
        <fullName evidence="2">Shugoshin 2</fullName>
    </submittedName>
</protein>
<accession>A0AC55DIP8</accession>
<evidence type="ECO:0000313" key="1">
    <source>
        <dbReference type="Proteomes" id="UP000694863"/>
    </source>
</evidence>
<organism evidence="1 2">
    <name type="scientific">Echinops telfairi</name>
    <name type="common">Lesser hedgehog tenrec</name>
    <dbReference type="NCBI Taxonomy" id="9371"/>
    <lineage>
        <taxon>Eukaryota</taxon>
        <taxon>Metazoa</taxon>
        <taxon>Chordata</taxon>
        <taxon>Craniata</taxon>
        <taxon>Vertebrata</taxon>
        <taxon>Euteleostomi</taxon>
        <taxon>Mammalia</taxon>
        <taxon>Eutheria</taxon>
        <taxon>Afrotheria</taxon>
        <taxon>Tenrecidae</taxon>
        <taxon>Tenrecinae</taxon>
        <taxon>Echinops</taxon>
    </lineage>
</organism>
<dbReference type="Proteomes" id="UP000694863">
    <property type="component" value="Unplaced"/>
</dbReference>
<name>A0AC55DIP8_ECHTE</name>
<dbReference type="RefSeq" id="XP_045151616.1">
    <property type="nucleotide sequence ID" value="XM_045295681.1"/>
</dbReference>
<keyword evidence="1" id="KW-1185">Reference proteome</keyword>
<gene>
    <name evidence="2" type="primary">SGO2</name>
</gene>
<reference evidence="2" key="1">
    <citation type="submission" date="2025-08" db="UniProtKB">
        <authorList>
            <consortium name="RefSeq"/>
        </authorList>
    </citation>
    <scope>IDENTIFICATION</scope>
</reference>
<sequence length="1441" mass="162860">MESSVLETGPLFTSGIKRYVKDRRISKTAKLNVSLASKIKTKIINNSSILKISLKHNNRALAQALSREKANSRSLTTEKMLLQKEVEKLNFENTFLRLKLNNLNKKLIEIEALMNNNLITAIEMSSLSEFHQSPFVRPSSPKTPVSKQCTLTRLPFARVPLTSNDDDGDDDDKENMQKDSNFMSKSTPDPYSLVSTKQPLPAQYPLELTLLKEKNQNVHDLEDADILSKESHPHSEQSSKSSLVSERHRVQCVSHRKDQRSSSKVTERKRHVPSRVSDEPTADTPFVTELGQPLTPSPGVHWSEEIPDQTQEANMKIQGEVQCLPGSSSKSVDEPATEGVHKVQGNDDLQLQKTVYYDADMDLTAGEVSKIITVSTRIQTRSNKDTNGSEVKTFRRVKDSSSKKKKERLKRQVKSSVDVASEEKNENRQESSVVANGIGASEDPDFICGSEQLTQVNLLQKGTLRKDLDEDDRQRIQCNKKKGTHLMNEQEETCAPPHSSDKSQQETNRDTGQLSFTCPKSRASRQTFVINKFEKGNLLLSQTDKETICEKLEVTNECPAADLSTKDHGNLHAPETQNMWGLKEPVADVQPAQQNESKANKKLRQKTNRKTEIISQTKQRSENYDNNAPELEIEDIFFQTQQTKETVPGNVGVSSEFRAPVRSIRGDRNLCNWEVQNGDLDDYGTQGMLGLKRRVTNMQPAQHNEVKVDKKVRQKTNRRTEIISKISQMHENNVNGTHDPETEDFFFQAPENKETISGNADVSSEFQTLPLSTRDNRNLYNWEIPHVLGVQKQILDRYPVEKNESKVNKKLRQKVSRKTEIISETNHRDPDKGGLCAENDSFVFQKEDSSGFPTPALYTKDSGSLCHTGTPTRRGAKKPAPDVQTAGQKESEMPKKLGKKVGRKTEVISEMNQINENNLERGNLLSVTQKENKTIPEKPEDAHEFQLADSATGGQRTVCDDDTQSMLGLKKRVAAQQHEQKVSKKPRQKANRKTEIISEVNQINDYNSRYACDPVKGNSFSLTPKDKEDFLEDLEIINEFQTTHLATKENRNVYDYGTQNMWGLKKRVPDKQPAQQHESKVNKKCRQNRKTEIISEINQIYEDNDKARHSPDSHTNHLDFKISKSKRRRESQDINNRHCMEINSNEKENWDHISNPYKLVQKHRKESSGRAKTIVANCKHNPVLPITGSPQNSISLELGLKQTSSELDSNSRNELELHKNQRQSTSTVNKKRKCPFVEVMEGGCQDQKANKMTSQSKKRKTVPGPCPGSLEVTELTSSTLQGESVQLGQVDKDKNLDIENIVNTKLDFHRKKSKPSSQIRLPQVQDSSCKAVLADSVQLSFSPRRCSINGSFDLADTPVLQVCDDVPEKKGEVKGTVNRRTHQSAAGYRMLQDLTNTSFVSNNTPKSERIAEDLSSELPGRRRRCVPLSLKEPSLKGKMRR</sequence>
<evidence type="ECO:0000313" key="2">
    <source>
        <dbReference type="RefSeq" id="XP_045151616.1"/>
    </source>
</evidence>
<proteinExistence type="predicted"/>